<reference evidence="7" key="1">
    <citation type="submission" date="2022-10" db="EMBL/GenBank/DDBJ databases">
        <title>The WGS of Solirubrobacter ginsenosidimutans DSM 21036.</title>
        <authorList>
            <person name="Jiang Z."/>
        </authorList>
    </citation>
    <scope>NUCLEOTIDE SEQUENCE</scope>
    <source>
        <strain evidence="7">DSM 21036</strain>
    </source>
</reference>
<keyword evidence="8" id="KW-1185">Reference proteome</keyword>
<dbReference type="GO" id="GO:0006508">
    <property type="term" value="P:proteolysis"/>
    <property type="evidence" value="ECO:0007669"/>
    <property type="project" value="UniProtKB-KW"/>
</dbReference>
<dbReference type="Gene3D" id="3.60.20.30">
    <property type="entry name" value="(Glycosyl)asparaginase"/>
    <property type="match status" value="1"/>
</dbReference>
<dbReference type="FunFam" id="3.60.20.30:FF:000001">
    <property type="entry name" value="Isoaspartyl peptidase/L-asparaginase"/>
    <property type="match status" value="1"/>
</dbReference>
<dbReference type="GO" id="GO:0008233">
    <property type="term" value="F:peptidase activity"/>
    <property type="evidence" value="ECO:0007669"/>
    <property type="project" value="UniProtKB-KW"/>
</dbReference>
<dbReference type="Proteomes" id="UP001149140">
    <property type="component" value="Unassembled WGS sequence"/>
</dbReference>
<feature type="binding site" evidence="5">
    <location>
        <begin position="209"/>
        <end position="212"/>
    </location>
    <ligand>
        <name>substrate</name>
    </ligand>
</feature>
<dbReference type="Pfam" id="PF01112">
    <property type="entry name" value="Asparaginase_2"/>
    <property type="match status" value="1"/>
</dbReference>
<proteinExistence type="predicted"/>
<gene>
    <name evidence="7" type="ORF">OM076_41210</name>
</gene>
<keyword evidence="1" id="KW-0645">Protease</keyword>
<dbReference type="EMBL" id="JAPDOD010000075">
    <property type="protein sequence ID" value="MDA0166753.1"/>
    <property type="molecule type" value="Genomic_DNA"/>
</dbReference>
<sequence length="290" mass="28857">MTEIAIVVHGGAGKWPADAYQQARDGVSRAVEAGHAVLAAGGDALAAVQAAVIVLEDDPGFNAGRGAALNEHGAIGLDASIMRGSDRAAGAVAALTGIRNPITAARAVLDEGRHVFLVGDSASAYARETGLATEPEDWFHTEDRKRAFEAGDDSRGGTVGAVARDARGGVAAATSTGGSAGKHPGRVGDSPLLAAGTWADDHTAAISCTGDGEAIMRVALAHEVDALMRHAGLPLAQACERALTGLADLGTAGLIAVGAGGIATPFTTPAMPRAWRIGNGPVSAAVGPDG</sequence>
<dbReference type="PANTHER" id="PTHR10188:SF6">
    <property type="entry name" value="N(4)-(BETA-N-ACETYLGLUCOSAMINYL)-L-ASPARAGINASE"/>
    <property type="match status" value="1"/>
</dbReference>
<evidence type="ECO:0000256" key="5">
    <source>
        <dbReference type="PIRSR" id="PIRSR600246-2"/>
    </source>
</evidence>
<evidence type="ECO:0000256" key="3">
    <source>
        <dbReference type="ARBA" id="ARBA00022813"/>
    </source>
</evidence>
<dbReference type="InterPro" id="IPR029055">
    <property type="entry name" value="Ntn_hydrolases_N"/>
</dbReference>
<dbReference type="AlphaFoldDB" id="A0A9X3SB97"/>
<feature type="active site" description="Nucleophile" evidence="4">
    <location>
        <position position="158"/>
    </location>
</feature>
<keyword evidence="2" id="KW-0378">Hydrolase</keyword>
<feature type="site" description="Cleavage; by autolysis" evidence="6">
    <location>
        <begin position="157"/>
        <end position="158"/>
    </location>
</feature>
<organism evidence="7 8">
    <name type="scientific">Solirubrobacter ginsenosidimutans</name>
    <dbReference type="NCBI Taxonomy" id="490573"/>
    <lineage>
        <taxon>Bacteria</taxon>
        <taxon>Bacillati</taxon>
        <taxon>Actinomycetota</taxon>
        <taxon>Thermoleophilia</taxon>
        <taxon>Solirubrobacterales</taxon>
        <taxon>Solirubrobacteraceae</taxon>
        <taxon>Solirubrobacter</taxon>
    </lineage>
</organism>
<evidence type="ECO:0000256" key="1">
    <source>
        <dbReference type="ARBA" id="ARBA00022670"/>
    </source>
</evidence>
<evidence type="ECO:0000313" key="7">
    <source>
        <dbReference type="EMBL" id="MDA0166753.1"/>
    </source>
</evidence>
<evidence type="ECO:0000256" key="6">
    <source>
        <dbReference type="PIRSR" id="PIRSR600246-3"/>
    </source>
</evidence>
<feature type="binding site" evidence="5">
    <location>
        <begin position="186"/>
        <end position="189"/>
    </location>
    <ligand>
        <name>substrate</name>
    </ligand>
</feature>
<evidence type="ECO:0000256" key="2">
    <source>
        <dbReference type="ARBA" id="ARBA00022801"/>
    </source>
</evidence>
<evidence type="ECO:0000313" key="8">
    <source>
        <dbReference type="Proteomes" id="UP001149140"/>
    </source>
</evidence>
<dbReference type="GO" id="GO:0016811">
    <property type="term" value="F:hydrolase activity, acting on carbon-nitrogen (but not peptide) bonds, in linear amides"/>
    <property type="evidence" value="ECO:0007669"/>
    <property type="project" value="UniProtKB-ARBA"/>
</dbReference>
<keyword evidence="3" id="KW-0068">Autocatalytic cleavage</keyword>
<protein>
    <submittedName>
        <fullName evidence="7">Isoaspartyl peptidase/L-asparaginase</fullName>
    </submittedName>
</protein>
<dbReference type="PANTHER" id="PTHR10188">
    <property type="entry name" value="L-ASPARAGINASE"/>
    <property type="match status" value="1"/>
</dbReference>
<dbReference type="InterPro" id="IPR000246">
    <property type="entry name" value="Peptidase_T2"/>
</dbReference>
<comment type="caution">
    <text evidence="7">The sequence shown here is derived from an EMBL/GenBank/DDBJ whole genome shotgun (WGS) entry which is preliminary data.</text>
</comment>
<accession>A0A9X3SB97</accession>
<dbReference type="RefSeq" id="WP_270046006.1">
    <property type="nucleotide sequence ID" value="NZ_JAPDOD010000075.1"/>
</dbReference>
<dbReference type="SUPFAM" id="SSF56235">
    <property type="entry name" value="N-terminal nucleophile aminohydrolases (Ntn hydrolases)"/>
    <property type="match status" value="1"/>
</dbReference>
<name>A0A9X3SB97_9ACTN</name>
<evidence type="ECO:0000256" key="4">
    <source>
        <dbReference type="PIRSR" id="PIRSR600246-1"/>
    </source>
</evidence>